<proteinExistence type="predicted"/>
<evidence type="ECO:0000313" key="2">
    <source>
        <dbReference type="Proteomes" id="UP000236416"/>
    </source>
</evidence>
<dbReference type="AlphaFoldDB" id="A0A2K4MIW1"/>
<reference evidence="1 2" key="1">
    <citation type="submission" date="2018-01" db="EMBL/GenBank/DDBJ databases">
        <title>Genomic Sequence of Chromobacterium MWU13-2610 from wild cranberry bogs within the Cape Cod National Seashore.</title>
        <authorList>
            <person name="O'Hara-Hanley K."/>
            <person name="Soby S."/>
            <person name="Harrison A."/>
        </authorList>
    </citation>
    <scope>NUCLEOTIDE SEQUENCE [LARGE SCALE GENOMIC DNA]</scope>
    <source>
        <strain evidence="1 2">MWU13-2610</strain>
    </source>
</reference>
<comment type="caution">
    <text evidence="1">The sequence shown here is derived from an EMBL/GenBank/DDBJ whole genome shotgun (WGS) entry which is preliminary data.</text>
</comment>
<gene>
    <name evidence="1" type="ORF">C2134_18920</name>
</gene>
<sequence length="74" mass="8274">MAFLIGIEWLFMSGAILFQPEEMLSKWSLRCLTAGFFVYKAGGFEAHRRVDAKPIHALRAFVLIGFPGGISEPE</sequence>
<keyword evidence="2" id="KW-1185">Reference proteome</keyword>
<name>A0A2K4MIW1_9NEIS</name>
<evidence type="ECO:0000313" key="1">
    <source>
        <dbReference type="EMBL" id="POA97027.1"/>
    </source>
</evidence>
<protein>
    <submittedName>
        <fullName evidence="1">Uncharacterized protein</fullName>
    </submittedName>
</protein>
<organism evidence="1 2">
    <name type="scientific">Chromobacterium sinusclupearum</name>
    <dbReference type="NCBI Taxonomy" id="2077146"/>
    <lineage>
        <taxon>Bacteria</taxon>
        <taxon>Pseudomonadati</taxon>
        <taxon>Pseudomonadota</taxon>
        <taxon>Betaproteobacteria</taxon>
        <taxon>Neisseriales</taxon>
        <taxon>Chromobacteriaceae</taxon>
        <taxon>Chromobacterium</taxon>
    </lineage>
</organism>
<accession>A0A2K4MIW1</accession>
<dbReference type="Proteomes" id="UP000236416">
    <property type="component" value="Unassembled WGS sequence"/>
</dbReference>
<dbReference type="EMBL" id="PPTF01000085">
    <property type="protein sequence ID" value="POA97027.1"/>
    <property type="molecule type" value="Genomic_DNA"/>
</dbReference>